<dbReference type="OpenTargets" id="ENSG00000085231"/>
<dbReference type="AlphaFoldDB" id="A0A087WY94"/>
<evidence type="ECO:0000256" key="2">
    <source>
        <dbReference type="ARBA" id="ARBA00022552"/>
    </source>
</evidence>
<evidence type="ECO:0000256" key="4">
    <source>
        <dbReference type="ARBA" id="ARBA00022741"/>
    </source>
</evidence>
<dbReference type="VEuPathDB" id="HostDB:ENSG00000085231"/>
<sequence>MLLPNILLTGTPGVGKTTLGKELASKSGLKYINVGDLAREGVIMRRN</sequence>
<evidence type="ECO:0007829" key="9">
    <source>
        <dbReference type="PeptideAtlas" id="A0A087WY94"/>
    </source>
</evidence>
<dbReference type="SUPFAM" id="SSF52540">
    <property type="entry name" value="P-loop containing nucleoside triphosphate hydrolases"/>
    <property type="match status" value="1"/>
</dbReference>
<dbReference type="ChiTaRS" id="AK6">
    <property type="organism name" value="human"/>
</dbReference>
<dbReference type="PANTHER" id="PTHR12595">
    <property type="entry name" value="POS9-ACTIVATING FACTOR FAP7-RELATED"/>
    <property type="match status" value="1"/>
</dbReference>
<evidence type="ECO:0000313" key="8">
    <source>
        <dbReference type="Proteomes" id="UP000005640"/>
    </source>
</evidence>
<dbReference type="Gene3D" id="3.40.50.300">
    <property type="entry name" value="P-loop containing nucleotide triphosphate hydrolases"/>
    <property type="match status" value="1"/>
</dbReference>
<dbReference type="HOGENOM" id="CLU_3279308_0_0_1"/>
<dbReference type="Antibodypedia" id="3945">
    <property type="antibodies" value="105 antibodies from 23 providers"/>
</dbReference>
<organism evidence="7 8">
    <name type="scientific">Homo sapiens</name>
    <name type="common">Human</name>
    <dbReference type="NCBI Taxonomy" id="9606"/>
    <lineage>
        <taxon>Eukaryota</taxon>
        <taxon>Metazoa</taxon>
        <taxon>Chordata</taxon>
        <taxon>Craniata</taxon>
        <taxon>Vertebrata</taxon>
        <taxon>Euteleostomi</taxon>
        <taxon>Mammalia</taxon>
        <taxon>Eutheria</taxon>
        <taxon>Euarchontoglires</taxon>
        <taxon>Primates</taxon>
        <taxon>Haplorrhini</taxon>
        <taxon>Catarrhini</taxon>
        <taxon>Hominidae</taxon>
        <taxon>Homo</taxon>
    </lineage>
</organism>
<protein>
    <submittedName>
        <fullName evidence="7">Adenylate kinase 6</fullName>
    </submittedName>
</protein>
<keyword evidence="8" id="KW-1185">Reference proteome</keyword>
<reference evidence="7" key="3">
    <citation type="journal article" date="2004" name="Nature">
        <title>Finishing the euchromatic sequence of the human genome.</title>
        <authorList>
            <consortium name="International Human Genome Sequencing Consortium"/>
        </authorList>
    </citation>
    <scope>NUCLEOTIDE SEQUENCE [LARGE SCALE GENOMIC DNA]</scope>
</reference>
<dbReference type="Ensembl" id="ENST00000502819.5">
    <property type="protein sequence ID" value="ENSP00000481620.1"/>
    <property type="gene ID" value="ENSG00000085231.14"/>
</dbReference>
<dbReference type="GO" id="GO:0016887">
    <property type="term" value="F:ATP hydrolysis activity"/>
    <property type="evidence" value="ECO:0007669"/>
    <property type="project" value="InterPro"/>
</dbReference>
<keyword evidence="3" id="KW-0808">Transferase</keyword>
<keyword evidence="4" id="KW-0547">Nucleotide-binding</keyword>
<dbReference type="Proteomes" id="UP000005640">
    <property type="component" value="Chromosome 5"/>
</dbReference>
<gene>
    <name evidence="7" type="primary">AK6</name>
</gene>
<reference evidence="7" key="5">
    <citation type="submission" date="2025-05" db="UniProtKB">
        <authorList>
            <consortium name="Ensembl"/>
        </authorList>
    </citation>
    <scope>IDENTIFICATION</scope>
</reference>
<keyword evidence="1" id="KW-0690">Ribosome biogenesis</keyword>
<dbReference type="GO" id="GO:0005524">
    <property type="term" value="F:ATP binding"/>
    <property type="evidence" value="ECO:0007669"/>
    <property type="project" value="UniProtKB-KW"/>
</dbReference>
<reference evidence="7 8" key="2">
    <citation type="journal article" date="2004" name="Nature">
        <title>The DNA sequence and comparative analysis of human chromosome 5.</title>
        <authorList>
            <person name="Schmutz J."/>
            <person name="Martin J."/>
            <person name="Terry A."/>
            <person name="Couronne O."/>
            <person name="Grimwood J."/>
            <person name="Lowry S."/>
            <person name="Gordon L.A."/>
            <person name="Scott D."/>
            <person name="Xie G."/>
            <person name="Huang W."/>
            <person name="Hellsten U."/>
            <person name="Tran-Gyamfi M."/>
            <person name="She X."/>
            <person name="Prabhakar S."/>
            <person name="Aerts A."/>
            <person name="Altherr M."/>
            <person name="Bajorek E."/>
            <person name="Black S."/>
            <person name="Branscomb E."/>
            <person name="Caoile C."/>
            <person name="Challacombe J.F."/>
            <person name="Chan Y.M."/>
            <person name="Denys M."/>
            <person name="Detter J.C."/>
            <person name="Escobar J."/>
            <person name="Flowers D."/>
            <person name="Fotopulos D."/>
            <person name="Glavina T."/>
            <person name="Gomez M."/>
            <person name="Gonzales E."/>
            <person name="Goodstein D."/>
            <person name="Grigoriev I."/>
            <person name="Groza M."/>
            <person name="Hammon N."/>
            <person name="Hawkins T."/>
            <person name="Haydu L."/>
            <person name="Israni S."/>
            <person name="Jett J."/>
            <person name="Kadner K."/>
            <person name="Kimball H."/>
            <person name="Kobayashi A."/>
            <person name="Lopez F."/>
            <person name="Lou Y."/>
            <person name="Martinez D."/>
            <person name="Medina C."/>
            <person name="Morgan J."/>
            <person name="Nandkeshwar R."/>
            <person name="Noonan J.P."/>
            <person name="Pitluck S."/>
            <person name="Pollard M."/>
            <person name="Predki P."/>
            <person name="Priest J."/>
            <person name="Ramirez L."/>
            <person name="Retterer J."/>
            <person name="Rodriguez A."/>
            <person name="Rogers S."/>
            <person name="Salamov A."/>
            <person name="Salazar A."/>
            <person name="Thayer N."/>
            <person name="Tice H."/>
            <person name="Tsai M."/>
            <person name="Ustaszewska A."/>
            <person name="Vo N."/>
            <person name="Wheeler J."/>
            <person name="Wu K."/>
            <person name="Yang J."/>
            <person name="Dickson M."/>
            <person name="Cheng J.F."/>
            <person name="Eichler E.E."/>
            <person name="Olsen A."/>
            <person name="Pennacchio L.A."/>
            <person name="Rokhsar D.S."/>
            <person name="Richardson P."/>
            <person name="Lucas S.M."/>
            <person name="Myers R.M."/>
            <person name="Rubin E.M."/>
        </authorList>
    </citation>
    <scope>NUCLEOTIDE SEQUENCE [LARGE SCALE GENOMIC DNA]</scope>
</reference>
<dbReference type="OrthoDB" id="10251185at2759"/>
<dbReference type="Ensembl" id="ENST00000618233.4">
    <property type="protein sequence ID" value="ENSP00000485291.1"/>
    <property type="gene ID" value="ENSG00000279247.3"/>
</dbReference>
<evidence type="ECO:0000256" key="5">
    <source>
        <dbReference type="ARBA" id="ARBA00022777"/>
    </source>
</evidence>
<evidence type="ECO:0000313" key="7">
    <source>
        <dbReference type="Ensembl" id="ENSP00000481620.1"/>
    </source>
</evidence>
<evidence type="ECO:0007829" key="10">
    <source>
        <dbReference type="ProteomicsDB" id="A0A087WY94"/>
    </source>
</evidence>
<evidence type="ECO:0000256" key="6">
    <source>
        <dbReference type="ARBA" id="ARBA00022840"/>
    </source>
</evidence>
<reference evidence="11" key="4">
    <citation type="journal article" date="2011" name="BMC Syst. Biol.">
        <title>Initial characterization of the human central proteome.</title>
        <authorList>
            <person name="Burkard T.R."/>
            <person name="Planyavsky M."/>
            <person name="Kaupe I."/>
            <person name="Breitwieser F.P."/>
            <person name="Burckstummer T."/>
            <person name="Bennett K.L."/>
            <person name="Superti-Furga G."/>
            <person name="Colinge J."/>
        </authorList>
    </citation>
    <scope>IDENTIFICATION BY MASS SPECTROMETRY [LARGE SCALE ANALYSIS]</scope>
</reference>
<keyword evidence="6" id="KW-0067">ATP-binding</keyword>
<dbReference type="Pfam" id="PF13238">
    <property type="entry name" value="AAA_18"/>
    <property type="match status" value="1"/>
</dbReference>
<dbReference type="GO" id="GO:0006364">
    <property type="term" value="P:rRNA processing"/>
    <property type="evidence" value="ECO:0007669"/>
    <property type="project" value="UniProtKB-KW"/>
</dbReference>
<keyword evidence="2" id="KW-0698">rRNA processing</keyword>
<evidence type="ECO:0000256" key="3">
    <source>
        <dbReference type="ARBA" id="ARBA00022679"/>
    </source>
</evidence>
<evidence type="ECO:0000256" key="1">
    <source>
        <dbReference type="ARBA" id="ARBA00022517"/>
    </source>
</evidence>
<name>A0A087WY94_HUMAN</name>
<dbReference type="PANTHER" id="PTHR12595:SF0">
    <property type="entry name" value="ADENYLATE KINASE ISOENZYME 6"/>
    <property type="match status" value="1"/>
</dbReference>
<reference evidence="7" key="1">
    <citation type="journal article" date="2001" name="Nature">
        <title>Initial sequencing and analysis of the human genome.</title>
        <authorList>
            <consortium name="International Human Genome Sequencing Consortium"/>
            <person name="Lander E.S."/>
            <person name="Linton L.M."/>
            <person name="Birren B."/>
            <person name="Nusbaum C."/>
            <person name="Zody M.C."/>
            <person name="Baldwin J."/>
            <person name="Devon K."/>
            <person name="Dewar K."/>
            <person name="Doyle M."/>
            <person name="FitzHugh W."/>
            <person name="Funke R."/>
            <person name="Gage D."/>
            <person name="Harris K."/>
            <person name="Heaford A."/>
            <person name="Howland J."/>
            <person name="Kann L."/>
            <person name="Lehoczky J."/>
            <person name="LeVine R."/>
            <person name="McEwan P."/>
            <person name="McKernan K."/>
            <person name="Meldrim J."/>
            <person name="Mesirov J.P."/>
            <person name="Miranda C."/>
            <person name="Morris W."/>
            <person name="Naylor J."/>
            <person name="Raymond C."/>
            <person name="Rosetti M."/>
            <person name="Santos R."/>
            <person name="Sheridan A."/>
            <person name="Sougnez C."/>
            <person name="Stange-Thomann N."/>
            <person name="Stojanovic N."/>
            <person name="Subramanian A."/>
            <person name="Wyman D."/>
            <person name="Rogers J."/>
            <person name="Sulston J."/>
            <person name="Ainscough R."/>
            <person name="Beck S."/>
            <person name="Bentley D."/>
            <person name="Burton J."/>
            <person name="Clee C."/>
            <person name="Carter N."/>
            <person name="Coulson A."/>
            <person name="Deadman R."/>
            <person name="Deloukas P."/>
            <person name="Dunham A."/>
            <person name="Dunham I."/>
            <person name="Durbin R."/>
            <person name="French L."/>
            <person name="Grafham D."/>
            <person name="Gregory S."/>
            <person name="Hubbard T."/>
            <person name="Humphray S."/>
            <person name="Hunt A."/>
            <person name="Jones M."/>
            <person name="Lloyd C."/>
            <person name="McMurray A."/>
            <person name="Matthews L."/>
            <person name="Mercer S."/>
            <person name="Milne S."/>
            <person name="Mullikin J.C."/>
            <person name="Mungall A."/>
            <person name="Plumb R."/>
            <person name="Ross M."/>
            <person name="Shownkeen R."/>
            <person name="Sims S."/>
            <person name="Waterston R.H."/>
            <person name="Wilson R.K."/>
            <person name="Hillier L.W."/>
            <person name="McPherson J.D."/>
            <person name="Marra M.A."/>
            <person name="Mardis E.R."/>
            <person name="Fulton L.A."/>
            <person name="Chinwalla A.T."/>
            <person name="Pepin K.H."/>
            <person name="Gish W.R."/>
            <person name="Chissoe S.L."/>
            <person name="Wendl M.C."/>
            <person name="Delehaunty K.D."/>
            <person name="Miner T.L."/>
            <person name="Delehaunty A."/>
            <person name="Kramer J.B."/>
            <person name="Cook L.L."/>
            <person name="Fulton R.S."/>
            <person name="Johnson D.L."/>
            <person name="Minx P.J."/>
            <person name="Clifton S.W."/>
            <person name="Hawkins T."/>
            <person name="Branscomb E."/>
            <person name="Predki P."/>
            <person name="Richardson P."/>
            <person name="Wenning S."/>
            <person name="Slezak T."/>
            <person name="Doggett N."/>
            <person name="Cheng J.F."/>
            <person name="Olsen A."/>
            <person name="Lucas S."/>
            <person name="Elkin C."/>
            <person name="Uberbacher E."/>
            <person name="Frazier M."/>
            <person name="Gibbs R.A."/>
            <person name="Muzny D.M."/>
            <person name="Scherer S.E."/>
            <person name="Bouck J.B."/>
            <person name="Sodergren E.J."/>
            <person name="Worley K.C."/>
            <person name="Rives C.M."/>
            <person name="Gorrell J.H."/>
            <person name="Metzker M.L."/>
            <person name="Naylor S.L."/>
            <person name="Kucherlapati R.S."/>
            <person name="Nelson D.L."/>
            <person name="Weinstock G.M."/>
            <person name="Sakaki Y."/>
            <person name="Fujiyama A."/>
            <person name="Hattori M."/>
            <person name="Yada T."/>
            <person name="Toyoda A."/>
            <person name="Itoh T."/>
            <person name="Kawagoe C."/>
            <person name="Watanabe H."/>
            <person name="Totoki Y."/>
            <person name="Taylor T."/>
            <person name="Weissenbach J."/>
            <person name="Heilig R."/>
            <person name="Saurin W."/>
            <person name="Artiguenave F."/>
            <person name="Brottier P."/>
            <person name="Bruls T."/>
            <person name="Pelletier E."/>
            <person name="Robert C."/>
            <person name="Wincker P."/>
            <person name="Smith D.R."/>
            <person name="Doucette-Stamm L."/>
            <person name="Rubenfield M."/>
            <person name="Weinstock K."/>
            <person name="Lee H.M."/>
            <person name="Dubois J."/>
            <person name="Rosenthal A."/>
            <person name="Platzer M."/>
            <person name="Nyakatura G."/>
            <person name="Taudien S."/>
            <person name="Rump A."/>
            <person name="Yang H."/>
            <person name="Yu J."/>
            <person name="Wang J."/>
            <person name="Huang G."/>
            <person name="Gu J."/>
            <person name="Hood L."/>
            <person name="Rowen L."/>
            <person name="Madan A."/>
            <person name="Qin S."/>
            <person name="Davis R.W."/>
            <person name="Federspiel N.A."/>
            <person name="Abola A.P."/>
            <person name="Proctor M.J."/>
            <person name="Myers R.M."/>
            <person name="Schmutz J."/>
            <person name="Dickson M."/>
            <person name="Grimwood J."/>
            <person name="Cox D.R."/>
            <person name="Olson M.V."/>
            <person name="Kaul R."/>
            <person name="Raymond C."/>
            <person name="Shimizu N."/>
            <person name="Kawasaki K."/>
            <person name="Minoshima S."/>
            <person name="Evans G.A."/>
            <person name="Athanasiou M."/>
            <person name="Schultz R."/>
            <person name="Roe B.A."/>
            <person name="Chen F."/>
            <person name="Pan H."/>
            <person name="Ramser J."/>
            <person name="Lehrach H."/>
            <person name="Reinhardt R."/>
            <person name="McCombie W.R."/>
            <person name="de la Bastide M."/>
            <person name="Dedhia N."/>
            <person name="Blocker H."/>
            <person name="Hornischer K."/>
            <person name="Nordsiek G."/>
            <person name="Agarwala R."/>
            <person name="Aravind L."/>
            <person name="Bailey J.A."/>
            <person name="Bateman A."/>
            <person name="Batzoglou S."/>
            <person name="Birney E."/>
            <person name="Bork P."/>
            <person name="Brown D.G."/>
            <person name="Burge C.B."/>
            <person name="Cerutti L."/>
            <person name="Chen H.C."/>
            <person name="Church D."/>
            <person name="Clamp M."/>
            <person name="Copley R.R."/>
            <person name="Doerks T."/>
            <person name="Eddy S.R."/>
            <person name="Eichler E.E."/>
            <person name="Furey T.S."/>
            <person name="Galagan J."/>
            <person name="Gilbert J.G."/>
            <person name="Harmon C."/>
            <person name="Hayashizaki Y."/>
            <person name="Haussler D."/>
            <person name="Hermjakob H."/>
            <person name="Hokamp K."/>
            <person name="Jang W."/>
            <person name="Johnson L.S."/>
            <person name="Jones T.A."/>
            <person name="Kasif S."/>
            <person name="Kaspryzk A."/>
            <person name="Kennedy S."/>
            <person name="Kent W.J."/>
            <person name="Kitts P."/>
            <person name="Koonin E.V."/>
            <person name="Korf I."/>
            <person name="Kulp D."/>
            <person name="Lancet D."/>
            <person name="Lowe T.M."/>
            <person name="McLysaght A."/>
            <person name="Mikkelsen T."/>
            <person name="Moran J.V."/>
            <person name="Mulder N."/>
            <person name="Pollara V.J."/>
            <person name="Ponting C.P."/>
            <person name="Schuler G."/>
            <person name="Schultz J."/>
            <person name="Slater G."/>
            <person name="Smit A.F."/>
            <person name="Stupka E."/>
            <person name="Szustakowski J."/>
            <person name="Thierry-Mieg D."/>
            <person name="Thierry-Mieg J."/>
            <person name="Wagner L."/>
            <person name="Wallis J."/>
            <person name="Wheeler R."/>
            <person name="Williams A."/>
            <person name="Wolf Y.I."/>
            <person name="Wolfe K.H."/>
            <person name="Yang S.P."/>
            <person name="Yeh R.F."/>
            <person name="Collins F."/>
            <person name="Guyer M.S."/>
            <person name="Peterson J."/>
            <person name="Felsenfeld A."/>
            <person name="Wetterstrand K.A."/>
            <person name="Patrinos A."/>
            <person name="Morgan M.J."/>
            <person name="de Jong P."/>
            <person name="Catanese J.J."/>
            <person name="Osoegawa K."/>
            <person name="Shizuya H."/>
            <person name="Choi S."/>
            <person name="Chen Y.J."/>
        </authorList>
    </citation>
    <scope>NUCLEOTIDE SEQUENCE [LARGE SCALE GENOMIC DNA]</scope>
</reference>
<dbReference type="Bgee" id="ENSG00000085231">
    <property type="expression patterns" value="Expressed in calcaneal tendon and 100 other cell types or tissues"/>
</dbReference>
<dbReference type="EMBL" id="AC145132">
    <property type="status" value="NOT_ANNOTATED_CDS"/>
    <property type="molecule type" value="Genomic_DNA"/>
</dbReference>
<evidence type="ECO:0007829" key="11">
    <source>
        <dbReference type="PubMed" id="21269460"/>
    </source>
</evidence>
<dbReference type="GO" id="GO:0004017">
    <property type="term" value="F:AMP kinase activity"/>
    <property type="evidence" value="ECO:0007669"/>
    <property type="project" value="InterPro"/>
</dbReference>
<dbReference type="GeneTree" id="ENSGT00390000015930"/>
<keyword evidence="9 10" id="KW-1267">Proteomics identification</keyword>
<dbReference type="InterPro" id="IPR027417">
    <property type="entry name" value="P-loop_NTPase"/>
</dbReference>
<proteinExistence type="evidence at protein level"/>
<keyword evidence="5" id="KW-0418">Kinase</keyword>
<dbReference type="ExpressionAtlas" id="A0A087WY94">
    <property type="expression patterns" value="baseline and differential"/>
</dbReference>
<accession>A0A087WY94</accession>
<dbReference type="SMR" id="A0A087WY94"/>
<dbReference type="HGNC" id="HGNC:49151">
    <property type="gene designation" value="AK6"/>
</dbReference>
<dbReference type="InterPro" id="IPR020618">
    <property type="entry name" value="Adenyl_kinase_AK6"/>
</dbReference>
<dbReference type="UCSC" id="uc063egb.1">
    <property type="organism name" value="human"/>
</dbReference>